<keyword evidence="2" id="KW-1185">Reference proteome</keyword>
<protein>
    <recommendedName>
        <fullName evidence="3">MYND-type domain-containing protein</fullName>
    </recommendedName>
</protein>
<organism evidence="1 2">
    <name type="scientific">Piloderma croceum (strain F 1598)</name>
    <dbReference type="NCBI Taxonomy" id="765440"/>
    <lineage>
        <taxon>Eukaryota</taxon>
        <taxon>Fungi</taxon>
        <taxon>Dikarya</taxon>
        <taxon>Basidiomycota</taxon>
        <taxon>Agaricomycotina</taxon>
        <taxon>Agaricomycetes</taxon>
        <taxon>Agaricomycetidae</taxon>
        <taxon>Atheliales</taxon>
        <taxon>Atheliaceae</taxon>
        <taxon>Piloderma</taxon>
    </lineage>
</organism>
<dbReference type="InParanoid" id="A0A0C3BJV4"/>
<evidence type="ECO:0008006" key="3">
    <source>
        <dbReference type="Google" id="ProtNLM"/>
    </source>
</evidence>
<evidence type="ECO:0000313" key="1">
    <source>
        <dbReference type="EMBL" id="KIM86628.1"/>
    </source>
</evidence>
<evidence type="ECO:0000313" key="2">
    <source>
        <dbReference type="Proteomes" id="UP000054166"/>
    </source>
</evidence>
<dbReference type="Proteomes" id="UP000054166">
    <property type="component" value="Unassembled WGS sequence"/>
</dbReference>
<gene>
    <name evidence="1" type="ORF">PILCRDRAFT_310097</name>
</gene>
<sequence>MILIPRRSVSGHQNGLLPLYIVAEGEADTTITVLRRILRNNATISEFVGATASHLRRFRGFEAKNAAAILEKLWNWARSFRSDPLCSEFHRVVRTSAPLWSSLFDASSRSTDHPGSFIDTPQFYVINLANHLIITRDSSSEAIALTELWVSTGIFDAMEVSLREVARCGTEDEQVEFCGDLARIYHGISYGPQGNPAFTSLMQQQLPRPRTIRLLWDISLRLSGTDVNRVASSHACRIVVLALEQMFAIPNACNRRGCARISTARCTRCRLEYCGTECQKR</sequence>
<reference evidence="2" key="2">
    <citation type="submission" date="2015-01" db="EMBL/GenBank/DDBJ databases">
        <title>Evolutionary Origins and Diversification of the Mycorrhizal Mutualists.</title>
        <authorList>
            <consortium name="DOE Joint Genome Institute"/>
            <consortium name="Mycorrhizal Genomics Consortium"/>
            <person name="Kohler A."/>
            <person name="Kuo A."/>
            <person name="Nagy L.G."/>
            <person name="Floudas D."/>
            <person name="Copeland A."/>
            <person name="Barry K.W."/>
            <person name="Cichocki N."/>
            <person name="Veneault-Fourrey C."/>
            <person name="LaButti K."/>
            <person name="Lindquist E.A."/>
            <person name="Lipzen A."/>
            <person name="Lundell T."/>
            <person name="Morin E."/>
            <person name="Murat C."/>
            <person name="Riley R."/>
            <person name="Ohm R."/>
            <person name="Sun H."/>
            <person name="Tunlid A."/>
            <person name="Henrissat B."/>
            <person name="Grigoriev I.V."/>
            <person name="Hibbett D.S."/>
            <person name="Martin F."/>
        </authorList>
    </citation>
    <scope>NUCLEOTIDE SEQUENCE [LARGE SCALE GENOMIC DNA]</scope>
    <source>
        <strain evidence="2">F 1598</strain>
    </source>
</reference>
<accession>A0A0C3BJV4</accession>
<dbReference type="EMBL" id="KN832981">
    <property type="protein sequence ID" value="KIM86628.1"/>
    <property type="molecule type" value="Genomic_DNA"/>
</dbReference>
<name>A0A0C3BJV4_PILCF</name>
<dbReference type="HOGENOM" id="CLU_990839_0_0_1"/>
<proteinExistence type="predicted"/>
<reference evidence="1 2" key="1">
    <citation type="submission" date="2014-04" db="EMBL/GenBank/DDBJ databases">
        <authorList>
            <consortium name="DOE Joint Genome Institute"/>
            <person name="Kuo A."/>
            <person name="Tarkka M."/>
            <person name="Buscot F."/>
            <person name="Kohler A."/>
            <person name="Nagy L.G."/>
            <person name="Floudas D."/>
            <person name="Copeland A."/>
            <person name="Barry K.W."/>
            <person name="Cichocki N."/>
            <person name="Veneault-Fourrey C."/>
            <person name="LaButti K."/>
            <person name="Lindquist E.A."/>
            <person name="Lipzen A."/>
            <person name="Lundell T."/>
            <person name="Morin E."/>
            <person name="Murat C."/>
            <person name="Sun H."/>
            <person name="Tunlid A."/>
            <person name="Henrissat B."/>
            <person name="Grigoriev I.V."/>
            <person name="Hibbett D.S."/>
            <person name="Martin F."/>
            <person name="Nordberg H.P."/>
            <person name="Cantor M.N."/>
            <person name="Hua S.X."/>
        </authorList>
    </citation>
    <scope>NUCLEOTIDE SEQUENCE [LARGE SCALE GENOMIC DNA]</scope>
    <source>
        <strain evidence="1 2">F 1598</strain>
    </source>
</reference>
<dbReference type="OrthoDB" id="432970at2759"/>
<dbReference type="AlphaFoldDB" id="A0A0C3BJV4"/>